<dbReference type="Proteomes" id="UP001417504">
    <property type="component" value="Unassembled WGS sequence"/>
</dbReference>
<dbReference type="AlphaFoldDB" id="A0AAP0EGC7"/>
<evidence type="ECO:0000313" key="3">
    <source>
        <dbReference type="Proteomes" id="UP001417504"/>
    </source>
</evidence>
<reference evidence="2 3" key="1">
    <citation type="submission" date="2024-01" db="EMBL/GenBank/DDBJ databases">
        <title>Genome assemblies of Stephania.</title>
        <authorList>
            <person name="Yang L."/>
        </authorList>
    </citation>
    <scope>NUCLEOTIDE SEQUENCE [LARGE SCALE GENOMIC DNA]</scope>
    <source>
        <strain evidence="2">QJT</strain>
        <tissue evidence="2">Leaf</tissue>
    </source>
</reference>
<sequence>MPRQRRRRQEILAGNGIGFAPAGTKMGNWGARARARARARAWRLGWNEFGIRYTMVQSGIIKSELLRTIKGFWTYQDEISSPSSSDGSDLHSISNSDDDERQGEYEDINDEQQYTKKLRA</sequence>
<proteinExistence type="predicted"/>
<name>A0AAP0EGC7_9MAGN</name>
<feature type="region of interest" description="Disordered" evidence="1">
    <location>
        <begin position="78"/>
        <end position="120"/>
    </location>
</feature>
<feature type="compositionally biased region" description="Acidic residues" evidence="1">
    <location>
        <begin position="96"/>
        <end position="110"/>
    </location>
</feature>
<comment type="caution">
    <text evidence="2">The sequence shown here is derived from an EMBL/GenBank/DDBJ whole genome shotgun (WGS) entry which is preliminary data.</text>
</comment>
<keyword evidence="3" id="KW-1185">Reference proteome</keyword>
<organism evidence="2 3">
    <name type="scientific">Stephania japonica</name>
    <dbReference type="NCBI Taxonomy" id="461633"/>
    <lineage>
        <taxon>Eukaryota</taxon>
        <taxon>Viridiplantae</taxon>
        <taxon>Streptophyta</taxon>
        <taxon>Embryophyta</taxon>
        <taxon>Tracheophyta</taxon>
        <taxon>Spermatophyta</taxon>
        <taxon>Magnoliopsida</taxon>
        <taxon>Ranunculales</taxon>
        <taxon>Menispermaceae</taxon>
        <taxon>Menispermoideae</taxon>
        <taxon>Cissampelideae</taxon>
        <taxon>Stephania</taxon>
    </lineage>
</organism>
<gene>
    <name evidence="2" type="ORF">Sjap_024877</name>
</gene>
<evidence type="ECO:0000256" key="1">
    <source>
        <dbReference type="SAM" id="MobiDB-lite"/>
    </source>
</evidence>
<evidence type="ECO:0000313" key="2">
    <source>
        <dbReference type="EMBL" id="KAK9091700.1"/>
    </source>
</evidence>
<protein>
    <submittedName>
        <fullName evidence="2">Uncharacterized protein</fullName>
    </submittedName>
</protein>
<accession>A0AAP0EGC7</accession>
<dbReference type="EMBL" id="JBBNAE010000010">
    <property type="protein sequence ID" value="KAK9091700.1"/>
    <property type="molecule type" value="Genomic_DNA"/>
</dbReference>
<feature type="compositionally biased region" description="Low complexity" evidence="1">
    <location>
        <begin position="80"/>
        <end position="95"/>
    </location>
</feature>